<feature type="compositionally biased region" description="Basic and acidic residues" evidence="1">
    <location>
        <begin position="111"/>
        <end position="120"/>
    </location>
</feature>
<sequence length="254" mass="28422">MPFPPISLQQRISSPGRDLFGKKKASGEPRQPEKTERSHHGDRGAPDKEKQPASWASANLRNLARKSHQEKNKDHAQRSDTGLETQGKTSWLPGPKAPDHQRVRRSSSMDASRHLRGKEEGKKEIQFSLSLTPEAILVIQKRNLEKQMMAKQQKCCASADFRHRRVFPSKKAHGGSKSCAPGARGECAEQDITAIVKISLLNDQYKYDDVEYEEEDGDVDETVVRKCKEWLKGVENASALGKVDKLPALPHLKG</sequence>
<feature type="compositionally biased region" description="Polar residues" evidence="1">
    <location>
        <begin position="79"/>
        <end position="89"/>
    </location>
</feature>
<feature type="region of interest" description="Disordered" evidence="1">
    <location>
        <begin position="1"/>
        <end position="120"/>
    </location>
</feature>
<protein>
    <submittedName>
        <fullName evidence="2">Proline rich 18</fullName>
    </submittedName>
</protein>
<evidence type="ECO:0000313" key="3">
    <source>
        <dbReference type="Proteomes" id="UP000265180"/>
    </source>
</evidence>
<dbReference type="Ensembl" id="ENSORLT00020024232.1">
    <property type="protein sequence ID" value="ENSORLP00020016036.1"/>
    <property type="gene ID" value="ENSORLG00020017065.1"/>
</dbReference>
<dbReference type="Proteomes" id="UP000265180">
    <property type="component" value="Chromosome 15"/>
</dbReference>
<proteinExistence type="predicted"/>
<reference evidence="2 3" key="2">
    <citation type="submission" date="2017-04" db="EMBL/GenBank/DDBJ databases">
        <title>CpG methylation of centromeres and impact of large insertions on vertebrate speciation.</title>
        <authorList>
            <person name="Ichikawa K."/>
            <person name="Yoshimura J."/>
            <person name="Morishita S."/>
        </authorList>
    </citation>
    <scope>NUCLEOTIDE SEQUENCE</scope>
    <source>
        <strain evidence="2 3">HNI</strain>
    </source>
</reference>
<evidence type="ECO:0000256" key="1">
    <source>
        <dbReference type="SAM" id="MobiDB-lite"/>
    </source>
</evidence>
<feature type="compositionally biased region" description="Basic and acidic residues" evidence="1">
    <location>
        <begin position="67"/>
        <end position="78"/>
    </location>
</feature>
<reference evidence="2" key="4">
    <citation type="submission" date="2025-09" db="UniProtKB">
        <authorList>
            <consortium name="Ensembl"/>
        </authorList>
    </citation>
    <scope>IDENTIFICATION</scope>
    <source>
        <strain evidence="2">HNI</strain>
    </source>
</reference>
<evidence type="ECO:0000313" key="2">
    <source>
        <dbReference type="Ensembl" id="ENSORLP00020016036.1"/>
    </source>
</evidence>
<reference evidence="2" key="3">
    <citation type="submission" date="2025-08" db="UniProtKB">
        <authorList>
            <consortium name="Ensembl"/>
        </authorList>
    </citation>
    <scope>IDENTIFICATION</scope>
    <source>
        <strain evidence="2">HNI</strain>
    </source>
</reference>
<feature type="compositionally biased region" description="Basic and acidic residues" evidence="1">
    <location>
        <begin position="19"/>
        <end position="51"/>
    </location>
</feature>
<name>A0A3P9L5T6_ORYLA</name>
<dbReference type="AlphaFoldDB" id="A0A3P9L5T6"/>
<organism evidence="2 3">
    <name type="scientific">Oryzias latipes</name>
    <name type="common">Japanese rice fish</name>
    <name type="synonym">Japanese killifish</name>
    <dbReference type="NCBI Taxonomy" id="8090"/>
    <lineage>
        <taxon>Eukaryota</taxon>
        <taxon>Metazoa</taxon>
        <taxon>Chordata</taxon>
        <taxon>Craniata</taxon>
        <taxon>Vertebrata</taxon>
        <taxon>Euteleostomi</taxon>
        <taxon>Actinopterygii</taxon>
        <taxon>Neopterygii</taxon>
        <taxon>Teleostei</taxon>
        <taxon>Neoteleostei</taxon>
        <taxon>Acanthomorphata</taxon>
        <taxon>Ovalentaria</taxon>
        <taxon>Atherinomorphae</taxon>
        <taxon>Beloniformes</taxon>
        <taxon>Adrianichthyidae</taxon>
        <taxon>Oryziinae</taxon>
        <taxon>Oryzias</taxon>
    </lineage>
</organism>
<reference key="1">
    <citation type="journal article" date="2007" name="Nature">
        <title>The medaka draft genome and insights into vertebrate genome evolution.</title>
        <authorList>
            <person name="Kasahara M."/>
            <person name="Naruse K."/>
            <person name="Sasaki S."/>
            <person name="Nakatani Y."/>
            <person name="Qu W."/>
            <person name="Ahsan B."/>
            <person name="Yamada T."/>
            <person name="Nagayasu Y."/>
            <person name="Doi K."/>
            <person name="Kasai Y."/>
            <person name="Jindo T."/>
            <person name="Kobayashi D."/>
            <person name="Shimada A."/>
            <person name="Toyoda A."/>
            <person name="Kuroki Y."/>
            <person name="Fujiyama A."/>
            <person name="Sasaki T."/>
            <person name="Shimizu A."/>
            <person name="Asakawa S."/>
            <person name="Shimizu N."/>
            <person name="Hashimoto S."/>
            <person name="Yang J."/>
            <person name="Lee Y."/>
            <person name="Matsushima K."/>
            <person name="Sugano S."/>
            <person name="Sakaizumi M."/>
            <person name="Narita T."/>
            <person name="Ohishi K."/>
            <person name="Haga S."/>
            <person name="Ohta F."/>
            <person name="Nomoto H."/>
            <person name="Nogata K."/>
            <person name="Morishita T."/>
            <person name="Endo T."/>
            <person name="Shin-I T."/>
            <person name="Takeda H."/>
            <person name="Morishita S."/>
            <person name="Kohara Y."/>
        </authorList>
    </citation>
    <scope>NUCLEOTIDE SEQUENCE [LARGE SCALE GENOMIC DNA]</scope>
    <source>
        <strain>Hd-rR</strain>
    </source>
</reference>
<dbReference type="InterPro" id="IPR031369">
    <property type="entry name" value="PRR18"/>
</dbReference>
<accession>A0A3P9L5T6</accession>
<dbReference type="Pfam" id="PF15671">
    <property type="entry name" value="PRR18"/>
    <property type="match status" value="2"/>
</dbReference>